<dbReference type="InterPro" id="IPR032638">
    <property type="entry name" value="Porin_5"/>
</dbReference>
<protein>
    <recommendedName>
        <fullName evidence="3">Alginate export domain-containing protein</fullName>
    </recommendedName>
</protein>
<evidence type="ECO:0000313" key="1">
    <source>
        <dbReference type="EMBL" id="PIQ89248.1"/>
    </source>
</evidence>
<comment type="caution">
    <text evidence="1">The sequence shown here is derived from an EMBL/GenBank/DDBJ whole genome shotgun (WGS) entry which is preliminary data.</text>
</comment>
<gene>
    <name evidence="1" type="ORF">COV72_04080</name>
</gene>
<accession>A0A2H0LXX2</accession>
<evidence type="ECO:0000313" key="2">
    <source>
        <dbReference type="Proteomes" id="UP000229641"/>
    </source>
</evidence>
<organism evidence="1 2">
    <name type="scientific">Candidatus Ghiorseimicrobium undicola</name>
    <dbReference type="NCBI Taxonomy" id="1974746"/>
    <lineage>
        <taxon>Bacteria</taxon>
        <taxon>Pseudomonadati</taxon>
        <taxon>Candidatus Omnitrophota</taxon>
        <taxon>Candidatus Ghiorseimicrobium</taxon>
    </lineage>
</organism>
<dbReference type="Proteomes" id="UP000229641">
    <property type="component" value="Unassembled WGS sequence"/>
</dbReference>
<name>A0A2H0LXX2_9BACT</name>
<reference evidence="1 2" key="1">
    <citation type="submission" date="2017-09" db="EMBL/GenBank/DDBJ databases">
        <title>Depth-based differentiation of microbial function through sediment-hosted aquifers and enrichment of novel symbionts in the deep terrestrial subsurface.</title>
        <authorList>
            <person name="Probst A.J."/>
            <person name="Ladd B."/>
            <person name="Jarett J.K."/>
            <person name="Geller-Mcgrath D.E."/>
            <person name="Sieber C.M."/>
            <person name="Emerson J.B."/>
            <person name="Anantharaman K."/>
            <person name="Thomas B.C."/>
            <person name="Malmstrom R."/>
            <person name="Stieglmeier M."/>
            <person name="Klingl A."/>
            <person name="Woyke T."/>
            <person name="Ryan C.M."/>
            <person name="Banfield J.F."/>
        </authorList>
    </citation>
    <scope>NUCLEOTIDE SEQUENCE [LARGE SCALE GENOMIC DNA]</scope>
    <source>
        <strain evidence="1">CG11_big_fil_rev_8_21_14_0_20_42_13</strain>
    </source>
</reference>
<evidence type="ECO:0008006" key="3">
    <source>
        <dbReference type="Google" id="ProtNLM"/>
    </source>
</evidence>
<dbReference type="Pfam" id="PF16930">
    <property type="entry name" value="Porin_5"/>
    <property type="match status" value="1"/>
</dbReference>
<dbReference type="SUPFAM" id="SSF56935">
    <property type="entry name" value="Porins"/>
    <property type="match status" value="1"/>
</dbReference>
<proteinExistence type="predicted"/>
<dbReference type="EMBL" id="PCWA01000062">
    <property type="protein sequence ID" value="PIQ89248.1"/>
    <property type="molecule type" value="Genomic_DNA"/>
</dbReference>
<dbReference type="AlphaFoldDB" id="A0A2H0LXX2"/>
<sequence length="191" mass="21227">MYYFQPGLNWALTDGVNLKLALTYYGFDNVKGAALDNSSGTNTLDGQGNLLYDYSSLSPSAQLDIDNPFNGLFNHASLFGEYINNPDPGSDNDGFLIGLAFGDKKVNAEGRWKAKYMYARLEKDAWPDTFPDSDRYGGKTNIKSHEVIVDYGLGKNTSLGLDYYYTKSLAKNSSGSEVPEHILQLDWVLKF</sequence>